<keyword evidence="5 8" id="KW-0378">Hydrolase</keyword>
<comment type="similarity">
    <text evidence="2 8">Belongs to the PHP hydrolase family. HisK subfamily.</text>
</comment>
<evidence type="ECO:0000256" key="3">
    <source>
        <dbReference type="ARBA" id="ARBA00013085"/>
    </source>
</evidence>
<reference evidence="11 12" key="1">
    <citation type="submission" date="2019-01" db="EMBL/GenBank/DDBJ databases">
        <title>Genome sequencing of strain FW10M-9.</title>
        <authorList>
            <person name="Heo J."/>
            <person name="Kim S.-J."/>
            <person name="Kim J.-S."/>
            <person name="Hong S.-B."/>
            <person name="Kwon S.-W."/>
        </authorList>
    </citation>
    <scope>NUCLEOTIDE SEQUENCE [LARGE SCALE GENOMIC DNA]</scope>
    <source>
        <strain evidence="11 12">FW10M-9</strain>
    </source>
</reference>
<comment type="catalytic activity">
    <reaction evidence="7 8">
        <text>L-histidinol phosphate + H2O = L-histidinol + phosphate</text>
        <dbReference type="Rhea" id="RHEA:14465"/>
        <dbReference type="ChEBI" id="CHEBI:15377"/>
        <dbReference type="ChEBI" id="CHEBI:43474"/>
        <dbReference type="ChEBI" id="CHEBI:57699"/>
        <dbReference type="ChEBI" id="CHEBI:57980"/>
        <dbReference type="EC" id="3.1.3.15"/>
    </reaction>
</comment>
<comment type="pathway">
    <text evidence="1 8">Amino-acid biosynthesis; L-histidine biosynthesis; L-histidine from 5-phospho-alpha-D-ribose 1-diphosphate: step 8/9.</text>
</comment>
<dbReference type="SUPFAM" id="SSF89550">
    <property type="entry name" value="PHP domain-like"/>
    <property type="match status" value="1"/>
</dbReference>
<dbReference type="Gene3D" id="3.20.20.140">
    <property type="entry name" value="Metal-dependent hydrolases"/>
    <property type="match status" value="1"/>
</dbReference>
<evidence type="ECO:0000256" key="8">
    <source>
        <dbReference type="RuleBase" id="RU366003"/>
    </source>
</evidence>
<keyword evidence="4 8" id="KW-0028">Amino-acid biosynthesis</keyword>
<evidence type="ECO:0000256" key="5">
    <source>
        <dbReference type="ARBA" id="ARBA00022801"/>
    </source>
</evidence>
<dbReference type="GO" id="GO:0005737">
    <property type="term" value="C:cytoplasm"/>
    <property type="evidence" value="ECO:0007669"/>
    <property type="project" value="TreeGrafter"/>
</dbReference>
<organism evidence="11 12">
    <name type="scientific">Xylanimonas protaetiae</name>
    <dbReference type="NCBI Taxonomy" id="2509457"/>
    <lineage>
        <taxon>Bacteria</taxon>
        <taxon>Bacillati</taxon>
        <taxon>Actinomycetota</taxon>
        <taxon>Actinomycetes</taxon>
        <taxon>Micrococcales</taxon>
        <taxon>Promicromonosporaceae</taxon>
        <taxon>Xylanimonas</taxon>
    </lineage>
</organism>
<dbReference type="EC" id="3.1.3.15" evidence="3 8"/>
<evidence type="ECO:0000256" key="1">
    <source>
        <dbReference type="ARBA" id="ARBA00004970"/>
    </source>
</evidence>
<sequence>MTLPADSHVHSEWSWDTGGPGSHADGRMRATCEQAVRIGLGAIYFTEHLDVPDTWHAEPQDLMPHQQDFLNDAGRVEFAPFDAAGYLAAVDRMRHEFPELHIHTGVEFGQPHLWGDRAAAIVDLDLVDRVLGSLHTLDLGDGPAEPHTLFRKHDPAEVMNAYLEQIPAMVEGSEAFEVFTHIDYAVRLWPVATAGPFDPRAFEDPFRRAMRSVAEADRALEMNTRRLWSWIPQWWADSGGKAVTFGSDAHTPEAIASNFPEATAMLEHFGFEPGSTPEEFWVRSRAI</sequence>
<evidence type="ECO:0000256" key="9">
    <source>
        <dbReference type="SAM" id="MobiDB-lite"/>
    </source>
</evidence>
<protein>
    <recommendedName>
        <fullName evidence="3 8">Histidinol-phosphatase</fullName>
        <shortName evidence="8">HolPase</shortName>
        <ecNumber evidence="3 8">3.1.3.15</ecNumber>
    </recommendedName>
</protein>
<keyword evidence="6 8" id="KW-0368">Histidine biosynthesis</keyword>
<dbReference type="OrthoDB" id="6637113at2"/>
<dbReference type="GO" id="GO:0004401">
    <property type="term" value="F:histidinol-phosphatase activity"/>
    <property type="evidence" value="ECO:0007669"/>
    <property type="project" value="UniProtKB-UniRule"/>
</dbReference>
<evidence type="ECO:0000313" key="12">
    <source>
        <dbReference type="Proteomes" id="UP000292118"/>
    </source>
</evidence>
<gene>
    <name evidence="11" type="ORF">ET471_10555</name>
</gene>
<name>A0A4P6FAJ2_9MICO</name>
<evidence type="ECO:0000256" key="7">
    <source>
        <dbReference type="ARBA" id="ARBA00049158"/>
    </source>
</evidence>
<dbReference type="RefSeq" id="WP_129188166.1">
    <property type="nucleotide sequence ID" value="NZ_CP035493.1"/>
</dbReference>
<dbReference type="InterPro" id="IPR010140">
    <property type="entry name" value="Histidinol_P_phosphatase_HisJ"/>
</dbReference>
<dbReference type="PANTHER" id="PTHR21039">
    <property type="entry name" value="HISTIDINOL PHOSPHATASE-RELATED"/>
    <property type="match status" value="1"/>
</dbReference>
<dbReference type="Proteomes" id="UP000292118">
    <property type="component" value="Chromosome"/>
</dbReference>
<evidence type="ECO:0000256" key="6">
    <source>
        <dbReference type="ARBA" id="ARBA00023102"/>
    </source>
</evidence>
<feature type="region of interest" description="Disordered" evidence="9">
    <location>
        <begin position="1"/>
        <end position="26"/>
    </location>
</feature>
<keyword evidence="12" id="KW-1185">Reference proteome</keyword>
<dbReference type="InterPro" id="IPR004013">
    <property type="entry name" value="PHP_dom"/>
</dbReference>
<proteinExistence type="inferred from homology"/>
<evidence type="ECO:0000259" key="10">
    <source>
        <dbReference type="Pfam" id="PF02811"/>
    </source>
</evidence>
<feature type="domain" description="PHP" evidence="10">
    <location>
        <begin position="6"/>
        <end position="224"/>
    </location>
</feature>
<dbReference type="AlphaFoldDB" id="A0A4P6FAJ2"/>
<dbReference type="Pfam" id="PF02811">
    <property type="entry name" value="PHP"/>
    <property type="match status" value="1"/>
</dbReference>
<dbReference type="EMBL" id="CP035493">
    <property type="protein sequence ID" value="QAY70417.1"/>
    <property type="molecule type" value="Genomic_DNA"/>
</dbReference>
<evidence type="ECO:0000313" key="11">
    <source>
        <dbReference type="EMBL" id="QAY70417.1"/>
    </source>
</evidence>
<evidence type="ECO:0000256" key="4">
    <source>
        <dbReference type="ARBA" id="ARBA00022605"/>
    </source>
</evidence>
<evidence type="ECO:0000256" key="2">
    <source>
        <dbReference type="ARBA" id="ARBA00009152"/>
    </source>
</evidence>
<dbReference type="GO" id="GO:0000105">
    <property type="term" value="P:L-histidine biosynthetic process"/>
    <property type="evidence" value="ECO:0007669"/>
    <property type="project" value="UniProtKB-UniRule"/>
</dbReference>
<dbReference type="UniPathway" id="UPA00031">
    <property type="reaction ID" value="UER00013"/>
</dbReference>
<dbReference type="PANTHER" id="PTHR21039:SF0">
    <property type="entry name" value="HISTIDINOL-PHOSPHATASE"/>
    <property type="match status" value="1"/>
</dbReference>
<accession>A0A4P6FAJ2</accession>
<dbReference type="KEGG" id="xya:ET471_10555"/>
<dbReference type="InterPro" id="IPR016195">
    <property type="entry name" value="Pol/histidinol_Pase-like"/>
</dbReference>